<dbReference type="OrthoDB" id="276151at2759"/>
<dbReference type="SUPFAM" id="SSF53335">
    <property type="entry name" value="S-adenosyl-L-methionine-dependent methyltransferases"/>
    <property type="match status" value="1"/>
</dbReference>
<keyword evidence="2" id="KW-0489">Methyltransferase</keyword>
<keyword evidence="1" id="KW-0597">Phosphoprotein</keyword>
<feature type="region of interest" description="Disordered" evidence="5">
    <location>
        <begin position="1"/>
        <end position="26"/>
    </location>
</feature>
<dbReference type="Pfam" id="PF05724">
    <property type="entry name" value="TPMT"/>
    <property type="match status" value="1"/>
</dbReference>
<organism evidence="6 7">
    <name type="scientific">Cuscuta europaea</name>
    <name type="common">European dodder</name>
    <dbReference type="NCBI Taxonomy" id="41803"/>
    <lineage>
        <taxon>Eukaryota</taxon>
        <taxon>Viridiplantae</taxon>
        <taxon>Streptophyta</taxon>
        <taxon>Embryophyta</taxon>
        <taxon>Tracheophyta</taxon>
        <taxon>Spermatophyta</taxon>
        <taxon>Magnoliopsida</taxon>
        <taxon>eudicotyledons</taxon>
        <taxon>Gunneridae</taxon>
        <taxon>Pentapetalae</taxon>
        <taxon>asterids</taxon>
        <taxon>lamiids</taxon>
        <taxon>Solanales</taxon>
        <taxon>Convolvulaceae</taxon>
        <taxon>Cuscuteae</taxon>
        <taxon>Cuscuta</taxon>
        <taxon>Cuscuta subgen. Cuscuta</taxon>
    </lineage>
</organism>
<keyword evidence="4" id="KW-0949">S-adenosyl-L-methionine</keyword>
<dbReference type="EMBL" id="CAMAPE010000038">
    <property type="protein sequence ID" value="CAH9102083.1"/>
    <property type="molecule type" value="Genomic_DNA"/>
</dbReference>
<dbReference type="GO" id="GO:0008757">
    <property type="term" value="F:S-adenosylmethionine-dependent methyltransferase activity"/>
    <property type="evidence" value="ECO:0007669"/>
    <property type="project" value="InterPro"/>
</dbReference>
<dbReference type="PANTHER" id="PTHR32183">
    <property type="match status" value="1"/>
</dbReference>
<evidence type="ECO:0000256" key="2">
    <source>
        <dbReference type="ARBA" id="ARBA00022603"/>
    </source>
</evidence>
<keyword evidence="3" id="KW-0808">Transferase</keyword>
<accession>A0A9P0ZI81</accession>
<gene>
    <name evidence="6" type="ORF">CEURO_LOCUS15674</name>
</gene>
<name>A0A9P0ZI81_CUSEU</name>
<dbReference type="PROSITE" id="PS51585">
    <property type="entry name" value="SAM_MT_TPMT"/>
    <property type="match status" value="1"/>
</dbReference>
<dbReference type="CDD" id="cd02440">
    <property type="entry name" value="AdoMet_MTases"/>
    <property type="match status" value="1"/>
</dbReference>
<proteinExistence type="predicted"/>
<dbReference type="InterPro" id="IPR008854">
    <property type="entry name" value="TPMT"/>
</dbReference>
<dbReference type="PANTHER" id="PTHR32183:SF11">
    <property type="entry name" value="THIOL METHYLTRANSFERASE 2-RELATED"/>
    <property type="match status" value="1"/>
</dbReference>
<dbReference type="AlphaFoldDB" id="A0A9P0ZI81"/>
<protein>
    <recommendedName>
        <fullName evidence="8">Thiol methyltransferase 2</fullName>
    </recommendedName>
</protein>
<dbReference type="InterPro" id="IPR029063">
    <property type="entry name" value="SAM-dependent_MTases_sf"/>
</dbReference>
<evidence type="ECO:0000313" key="6">
    <source>
        <dbReference type="EMBL" id="CAH9102083.1"/>
    </source>
</evidence>
<evidence type="ECO:0000256" key="3">
    <source>
        <dbReference type="ARBA" id="ARBA00022679"/>
    </source>
</evidence>
<sequence length="241" mass="26540">MASPEGNSNGGGAATEQRVKYPSSTSNSKVDRFHEIVHADLTDGWEKCWEEKLTPWDLGQPTPVLVHLHRAGALPKGRALVPGCGSGHDVVAIACPDRYVVGLDVSESAITTAMELSLSSPNADCFAFLKADFFNWHPVELFDLVFDYTFFCAIEPDMRRAWAGKVLEVLKPDAELITLIFPISDHEGGPPYKVSVADYEEVLHPLGFKAVYLSDNDLAIAPRKGREKLARWKRSISQSSL</sequence>
<keyword evidence="7" id="KW-1185">Reference proteome</keyword>
<dbReference type="Gene3D" id="3.40.50.150">
    <property type="entry name" value="Vaccinia Virus protein VP39"/>
    <property type="match status" value="1"/>
</dbReference>
<reference evidence="6" key="1">
    <citation type="submission" date="2022-07" db="EMBL/GenBank/DDBJ databases">
        <authorList>
            <person name="Macas J."/>
            <person name="Novak P."/>
            <person name="Neumann P."/>
        </authorList>
    </citation>
    <scope>NUCLEOTIDE SEQUENCE</scope>
</reference>
<evidence type="ECO:0000313" key="7">
    <source>
        <dbReference type="Proteomes" id="UP001152484"/>
    </source>
</evidence>
<comment type="caution">
    <text evidence="6">The sequence shown here is derived from an EMBL/GenBank/DDBJ whole genome shotgun (WGS) entry which is preliminary data.</text>
</comment>
<evidence type="ECO:0000256" key="4">
    <source>
        <dbReference type="ARBA" id="ARBA00022691"/>
    </source>
</evidence>
<evidence type="ECO:0000256" key="5">
    <source>
        <dbReference type="SAM" id="MobiDB-lite"/>
    </source>
</evidence>
<evidence type="ECO:0008006" key="8">
    <source>
        <dbReference type="Google" id="ProtNLM"/>
    </source>
</evidence>
<evidence type="ECO:0000256" key="1">
    <source>
        <dbReference type="ARBA" id="ARBA00022553"/>
    </source>
</evidence>
<dbReference type="GO" id="GO:0032259">
    <property type="term" value="P:methylation"/>
    <property type="evidence" value="ECO:0007669"/>
    <property type="project" value="UniProtKB-KW"/>
</dbReference>
<dbReference type="Proteomes" id="UP001152484">
    <property type="component" value="Unassembled WGS sequence"/>
</dbReference>